<keyword evidence="13" id="KW-1185">Reference proteome</keyword>
<dbReference type="Pfam" id="PF02889">
    <property type="entry name" value="Sec63"/>
    <property type="match status" value="1"/>
</dbReference>
<accession>A0A0D7BNJ9</accession>
<dbReference type="GO" id="GO:0006614">
    <property type="term" value="P:SRP-dependent cotranslational protein targeting to membrane"/>
    <property type="evidence" value="ECO:0007669"/>
    <property type="project" value="TreeGrafter"/>
</dbReference>
<comment type="subcellular location">
    <subcellularLocation>
        <location evidence="1">Endoplasmic reticulum membrane</location>
        <topology evidence="1">Multi-pass membrane protein</topology>
    </subcellularLocation>
</comment>
<dbReference type="EMBL" id="KN880450">
    <property type="protein sequence ID" value="KIY71750.1"/>
    <property type="molecule type" value="Genomic_DNA"/>
</dbReference>
<feature type="transmembrane region" description="Helical" evidence="10">
    <location>
        <begin position="194"/>
        <end position="217"/>
    </location>
</feature>
<dbReference type="SUPFAM" id="SSF46565">
    <property type="entry name" value="Chaperone J-domain"/>
    <property type="match status" value="1"/>
</dbReference>
<dbReference type="Pfam" id="PF00226">
    <property type="entry name" value="DnaJ"/>
    <property type="match status" value="1"/>
</dbReference>
<dbReference type="InterPro" id="IPR004179">
    <property type="entry name" value="Sec63-dom"/>
</dbReference>
<dbReference type="GO" id="GO:0008320">
    <property type="term" value="F:protein transmembrane transporter activity"/>
    <property type="evidence" value="ECO:0007669"/>
    <property type="project" value="TreeGrafter"/>
</dbReference>
<evidence type="ECO:0000259" key="11">
    <source>
        <dbReference type="PROSITE" id="PS50076"/>
    </source>
</evidence>
<feature type="transmembrane region" description="Helical" evidence="10">
    <location>
        <begin position="12"/>
        <end position="34"/>
    </location>
</feature>
<dbReference type="OrthoDB" id="1734229at2759"/>
<evidence type="ECO:0000256" key="6">
    <source>
        <dbReference type="ARBA" id="ARBA00022989"/>
    </source>
</evidence>
<feature type="domain" description="J" evidence="11">
    <location>
        <begin position="99"/>
        <end position="169"/>
    </location>
</feature>
<evidence type="ECO:0000256" key="5">
    <source>
        <dbReference type="ARBA" id="ARBA00022927"/>
    </source>
</evidence>
<dbReference type="GO" id="GO:0003723">
    <property type="term" value="F:RNA binding"/>
    <property type="evidence" value="ECO:0007669"/>
    <property type="project" value="TreeGrafter"/>
</dbReference>
<evidence type="ECO:0000256" key="10">
    <source>
        <dbReference type="SAM" id="Phobius"/>
    </source>
</evidence>
<dbReference type="GO" id="GO:0031207">
    <property type="term" value="C:Sec62/Sec63 complex"/>
    <property type="evidence" value="ECO:0007669"/>
    <property type="project" value="TreeGrafter"/>
</dbReference>
<gene>
    <name evidence="12" type="ORF">CYLTODRAFT_345220</name>
</gene>
<feature type="region of interest" description="Disordered" evidence="9">
    <location>
        <begin position="583"/>
        <end position="644"/>
    </location>
</feature>
<evidence type="ECO:0000256" key="2">
    <source>
        <dbReference type="ARBA" id="ARBA00022448"/>
    </source>
</evidence>
<dbReference type="InterPro" id="IPR036869">
    <property type="entry name" value="J_dom_sf"/>
</dbReference>
<dbReference type="PANTHER" id="PTHR24075:SF0">
    <property type="entry name" value="TRANSLOCATION PROTEIN SEC63 HOMOLOG"/>
    <property type="match status" value="1"/>
</dbReference>
<sequence>MANYNYDESGSMAATFVIAILAFILVPLTFAPLFKRRKDTNGCRCEPCIKARAEAAKAEGQIFTAKCTRRNVLIALGWVAFGGLAYFVSNTQNGSKLYDPYEILGIAIGTGEKEIKSHYKKLSKLYHPDKVKATANQTVEDIQNFFVDLTKAYKSLTDETIRKNWEEFGDPDGRQQMSMGIALPTWIIEGKNNIWVLGVYGVLFGGGLPLLVGRWWFGSRQLTKDGVNAKSATAFWKSVTEQSTVADALGMLSKAYQFECIPTASDKAEFARIEKEIQASKHVQFFVAVQKSAEASNVGQQRAITLLFAHLLRLNINSSALKKEQRRVVLHTPLLLNSQLNVASSRSWLVPSLSIMRLNAYLTQALLPLQAPAAQLPGIKGDEVPFNKPISAVVKDLEDASDARAADARKAVEKWGNVDVLDASFKVIDERQVTPSAIVHLVLKLRLTSPLSPADSTPIPDDSAKANDKEDYKFLTTIKDVEDMPDLKPSFAHAPYWPSSRKPSWWIVLADPKTQKLAAVQPMRIYDIPHVSELPASRPYRTYKIRFQAPPSVGVNPWRVYIVSDSFVGAEVSTPITLTVEEPTAAEEVEDDISDPEEDSLAGQMALMKGGKVKRVDYAAESDDESSTDDEGGAANDSSDSDSD</sequence>
<evidence type="ECO:0000256" key="7">
    <source>
        <dbReference type="ARBA" id="ARBA00023136"/>
    </source>
</evidence>
<dbReference type="Gene3D" id="1.10.3380.10">
    <property type="entry name" value="Sec63 N-terminal domain-like domain"/>
    <property type="match status" value="1"/>
</dbReference>
<evidence type="ECO:0000256" key="4">
    <source>
        <dbReference type="ARBA" id="ARBA00022824"/>
    </source>
</evidence>
<dbReference type="Gene3D" id="1.10.287.110">
    <property type="entry name" value="DnaJ domain"/>
    <property type="match status" value="1"/>
</dbReference>
<proteinExistence type="predicted"/>
<dbReference type="SMART" id="SM00973">
    <property type="entry name" value="Sec63"/>
    <property type="match status" value="1"/>
</dbReference>
<keyword evidence="2" id="KW-0813">Transport</keyword>
<dbReference type="FunFam" id="1.10.287.110:FF:000039">
    <property type="entry name" value="Protein translocation complex component (Npl1)"/>
    <property type="match status" value="1"/>
</dbReference>
<keyword evidence="5" id="KW-0653">Protein transport</keyword>
<name>A0A0D7BNJ9_9AGAR</name>
<evidence type="ECO:0000256" key="8">
    <source>
        <dbReference type="ARBA" id="ARBA00023186"/>
    </source>
</evidence>
<reference evidence="12 13" key="1">
    <citation type="journal article" date="2015" name="Fungal Genet. Biol.">
        <title>Evolution of novel wood decay mechanisms in Agaricales revealed by the genome sequences of Fistulina hepatica and Cylindrobasidium torrendii.</title>
        <authorList>
            <person name="Floudas D."/>
            <person name="Held B.W."/>
            <person name="Riley R."/>
            <person name="Nagy L.G."/>
            <person name="Koehler G."/>
            <person name="Ransdell A.S."/>
            <person name="Younus H."/>
            <person name="Chow J."/>
            <person name="Chiniquy J."/>
            <person name="Lipzen A."/>
            <person name="Tritt A."/>
            <person name="Sun H."/>
            <person name="Haridas S."/>
            <person name="LaButti K."/>
            <person name="Ohm R.A."/>
            <person name="Kues U."/>
            <person name="Blanchette R.A."/>
            <person name="Grigoriev I.V."/>
            <person name="Minto R.E."/>
            <person name="Hibbett D.S."/>
        </authorList>
    </citation>
    <scope>NUCLEOTIDE SEQUENCE [LARGE SCALE GENOMIC DNA]</scope>
    <source>
        <strain evidence="12 13">FP15055 ss-10</strain>
    </source>
</reference>
<dbReference type="SUPFAM" id="SSF158702">
    <property type="entry name" value="Sec63 N-terminal domain-like"/>
    <property type="match status" value="1"/>
</dbReference>
<evidence type="ECO:0000313" key="12">
    <source>
        <dbReference type="EMBL" id="KIY71750.1"/>
    </source>
</evidence>
<keyword evidence="7 10" id="KW-0472">Membrane</keyword>
<dbReference type="Gene3D" id="2.60.40.150">
    <property type="entry name" value="C2 domain"/>
    <property type="match status" value="1"/>
</dbReference>
<feature type="compositionally biased region" description="Acidic residues" evidence="9">
    <location>
        <begin position="620"/>
        <end position="632"/>
    </location>
</feature>
<feature type="compositionally biased region" description="Acidic residues" evidence="9">
    <location>
        <begin position="584"/>
        <end position="600"/>
    </location>
</feature>
<evidence type="ECO:0000256" key="9">
    <source>
        <dbReference type="SAM" id="MobiDB-lite"/>
    </source>
</evidence>
<keyword evidence="6 10" id="KW-1133">Transmembrane helix</keyword>
<keyword evidence="3 10" id="KW-0812">Transmembrane</keyword>
<dbReference type="AlphaFoldDB" id="A0A0D7BNJ9"/>
<dbReference type="Proteomes" id="UP000054007">
    <property type="component" value="Unassembled WGS sequence"/>
</dbReference>
<dbReference type="PROSITE" id="PS50076">
    <property type="entry name" value="DNAJ_2"/>
    <property type="match status" value="1"/>
</dbReference>
<dbReference type="STRING" id="1314674.A0A0D7BNJ9"/>
<evidence type="ECO:0000256" key="3">
    <source>
        <dbReference type="ARBA" id="ARBA00022692"/>
    </source>
</evidence>
<dbReference type="InterPro" id="IPR001623">
    <property type="entry name" value="DnaJ_domain"/>
</dbReference>
<dbReference type="GO" id="GO:0006620">
    <property type="term" value="P:post-translational protein targeting to endoplasmic reticulum membrane"/>
    <property type="evidence" value="ECO:0007669"/>
    <property type="project" value="TreeGrafter"/>
</dbReference>
<organism evidence="12 13">
    <name type="scientific">Cylindrobasidium torrendii FP15055 ss-10</name>
    <dbReference type="NCBI Taxonomy" id="1314674"/>
    <lineage>
        <taxon>Eukaryota</taxon>
        <taxon>Fungi</taxon>
        <taxon>Dikarya</taxon>
        <taxon>Basidiomycota</taxon>
        <taxon>Agaricomycotina</taxon>
        <taxon>Agaricomycetes</taxon>
        <taxon>Agaricomycetidae</taxon>
        <taxon>Agaricales</taxon>
        <taxon>Marasmiineae</taxon>
        <taxon>Physalacriaceae</taxon>
        <taxon>Cylindrobasidium</taxon>
    </lineage>
</organism>
<dbReference type="SUPFAM" id="SSF81296">
    <property type="entry name" value="E set domains"/>
    <property type="match status" value="1"/>
</dbReference>
<dbReference type="InterPro" id="IPR035892">
    <property type="entry name" value="C2_domain_sf"/>
</dbReference>
<protein>
    <submittedName>
        <fullName evidence="12">Translocation protein sec63</fullName>
    </submittedName>
</protein>
<evidence type="ECO:0000313" key="13">
    <source>
        <dbReference type="Proteomes" id="UP000054007"/>
    </source>
</evidence>
<evidence type="ECO:0000256" key="1">
    <source>
        <dbReference type="ARBA" id="ARBA00004477"/>
    </source>
</evidence>
<keyword evidence="4" id="KW-0256">Endoplasmic reticulum</keyword>
<dbReference type="InterPro" id="IPR014756">
    <property type="entry name" value="Ig_E-set"/>
</dbReference>
<dbReference type="CDD" id="cd06257">
    <property type="entry name" value="DnaJ"/>
    <property type="match status" value="1"/>
</dbReference>
<dbReference type="PRINTS" id="PR00625">
    <property type="entry name" value="JDOMAIN"/>
</dbReference>
<keyword evidence="8" id="KW-0143">Chaperone</keyword>
<dbReference type="SMART" id="SM00271">
    <property type="entry name" value="DnaJ"/>
    <property type="match status" value="1"/>
</dbReference>
<dbReference type="PANTHER" id="PTHR24075">
    <property type="entry name" value="SEC63 DOMAIN-CONTAINING"/>
    <property type="match status" value="1"/>
</dbReference>